<dbReference type="GO" id="GO:0031902">
    <property type="term" value="C:late endosome membrane"/>
    <property type="evidence" value="ECO:0007669"/>
    <property type="project" value="TreeGrafter"/>
</dbReference>
<dbReference type="AlphaFoldDB" id="A0A1S3K5S9"/>
<dbReference type="RefSeq" id="XP_013417606.1">
    <property type="nucleotide sequence ID" value="XM_013562152.2"/>
</dbReference>
<name>A0A1S3K5S9_LINAN</name>
<organism evidence="2 3">
    <name type="scientific">Lingula anatina</name>
    <name type="common">Brachiopod</name>
    <name type="synonym">Lingula unguis</name>
    <dbReference type="NCBI Taxonomy" id="7574"/>
    <lineage>
        <taxon>Eukaryota</taxon>
        <taxon>Metazoa</taxon>
        <taxon>Spiralia</taxon>
        <taxon>Lophotrochozoa</taxon>
        <taxon>Brachiopoda</taxon>
        <taxon>Linguliformea</taxon>
        <taxon>Lingulata</taxon>
        <taxon>Lingulida</taxon>
        <taxon>Linguloidea</taxon>
        <taxon>Lingulidae</taxon>
        <taxon>Lingula</taxon>
    </lineage>
</organism>
<dbReference type="PANTHER" id="PTHR34009">
    <property type="entry name" value="PROTEIN STAR"/>
    <property type="match status" value="1"/>
</dbReference>
<sequence>MIRSRALKLCGYFLLGIHVFFLLDVFFFHFISSSKKVLTQNEGHSQSDSQKLSVSVGHKIRKTGAAGEKAHQVILDELNKDYAEQTDPKLITVIKEDWIDPPWDGAARHVSRKYPSNKETDVLKKLLKKEKGFFFEYIAGLQSFTLYLEQEKKWTGLLVEPDSKAYSLLQKRKRKAYTANACLCIKPFPTWEQLELTSYGNNTKARKFTRNIECQFFPLLSLLLAVKHTDVDFLSLRVSELGDNDVLNLLKAIRFDNINIEVISTTISLQTEAKNVLEYYLENIGFKLITEISDNSIENTLIFSKNRDEGL</sequence>
<dbReference type="InParanoid" id="A0A1S3K5S9"/>
<dbReference type="PANTHER" id="PTHR34009:SF2">
    <property type="entry name" value="PROTEIN STAR"/>
    <property type="match status" value="1"/>
</dbReference>
<gene>
    <name evidence="3" type="primary">LOC106178802</name>
</gene>
<dbReference type="GO" id="GO:0006888">
    <property type="term" value="P:endoplasmic reticulum to Golgi vesicle-mediated transport"/>
    <property type="evidence" value="ECO:0007669"/>
    <property type="project" value="TreeGrafter"/>
</dbReference>
<dbReference type="GO" id="GO:0005886">
    <property type="term" value="C:plasma membrane"/>
    <property type="evidence" value="ECO:0007669"/>
    <property type="project" value="TreeGrafter"/>
</dbReference>
<feature type="transmembrane region" description="Helical" evidence="1">
    <location>
        <begin position="12"/>
        <end position="31"/>
    </location>
</feature>
<dbReference type="Proteomes" id="UP000085678">
    <property type="component" value="Unplaced"/>
</dbReference>
<evidence type="ECO:0000256" key="1">
    <source>
        <dbReference type="SAM" id="Phobius"/>
    </source>
</evidence>
<dbReference type="GO" id="GO:0005794">
    <property type="term" value="C:Golgi apparatus"/>
    <property type="evidence" value="ECO:0007669"/>
    <property type="project" value="TreeGrafter"/>
</dbReference>
<keyword evidence="1" id="KW-0472">Membrane</keyword>
<keyword evidence="1" id="KW-1133">Transmembrane helix</keyword>
<dbReference type="GO" id="GO:0005789">
    <property type="term" value="C:endoplasmic reticulum membrane"/>
    <property type="evidence" value="ECO:0007669"/>
    <property type="project" value="TreeGrafter"/>
</dbReference>
<reference evidence="3" key="1">
    <citation type="submission" date="2025-08" db="UniProtKB">
        <authorList>
            <consortium name="RefSeq"/>
        </authorList>
    </citation>
    <scope>IDENTIFICATION</scope>
    <source>
        <tissue evidence="3">Gonads</tissue>
    </source>
</reference>
<dbReference type="KEGG" id="lak:106178802"/>
<dbReference type="GO" id="GO:0016197">
    <property type="term" value="P:endosomal transport"/>
    <property type="evidence" value="ECO:0007669"/>
    <property type="project" value="TreeGrafter"/>
</dbReference>
<dbReference type="GeneID" id="106178802"/>
<keyword evidence="1" id="KW-0812">Transmembrane</keyword>
<protein>
    <submittedName>
        <fullName evidence="3">Uncharacterized protein LOC106178802</fullName>
    </submittedName>
</protein>
<evidence type="ECO:0000313" key="2">
    <source>
        <dbReference type="Proteomes" id="UP000085678"/>
    </source>
</evidence>
<evidence type="ECO:0000313" key="3">
    <source>
        <dbReference type="RefSeq" id="XP_013417606.1"/>
    </source>
</evidence>
<keyword evidence="2" id="KW-1185">Reference proteome</keyword>
<dbReference type="InterPro" id="IPR053202">
    <property type="entry name" value="EGF_Rcpt_Signaling_Reg"/>
</dbReference>
<proteinExistence type="predicted"/>
<accession>A0A1S3K5S9</accession>